<keyword evidence="3" id="KW-1185">Reference proteome</keyword>
<evidence type="ECO:0000259" key="1">
    <source>
        <dbReference type="Pfam" id="PF00501"/>
    </source>
</evidence>
<gene>
    <name evidence="2" type="ORF">SAMN05192556_10989</name>
</gene>
<dbReference type="PROSITE" id="PS00455">
    <property type="entry name" value="AMP_BINDING"/>
    <property type="match status" value="1"/>
</dbReference>
<dbReference type="GO" id="GO:0016405">
    <property type="term" value="F:CoA-ligase activity"/>
    <property type="evidence" value="ECO:0007669"/>
    <property type="project" value="TreeGrafter"/>
</dbReference>
<dbReference type="Proteomes" id="UP000184248">
    <property type="component" value="Unassembled WGS sequence"/>
</dbReference>
<dbReference type="InterPro" id="IPR000873">
    <property type="entry name" value="AMP-dep_synth/lig_dom"/>
</dbReference>
<dbReference type="EMBL" id="FRAL01000009">
    <property type="protein sequence ID" value="SHL21272.1"/>
    <property type="molecule type" value="Genomic_DNA"/>
</dbReference>
<dbReference type="InterPro" id="IPR042099">
    <property type="entry name" value="ANL_N_sf"/>
</dbReference>
<name>A0A1M6YT93_9GAMM</name>
<sequence length="617" mass="67071">MLDSFRDVRLGTATAHLARRDDGVQLLRVEEPLGEYPETLMGCLDYWAAVAPDRCFVAQRNGAGEWQRLSYAETLTRVRSLAQGLLDAGLNAERPLAILSGNSVEHLLLAMAAMYVGIPYAPISPAYSLVSKDFGKLRHITDLLTPGMVLVDQADDFAAALEAVQVDDGICLALEPGAISGARAFAELLDTPVSEAVDAAHATVTPDTIAKFLFTSGSTGMPKGVINTNRMLCANQEMLAAQMPFLRDEPPVLVDWLPWNHTFGGNHNIGIVLYNGGSLYIDDGRPIPGEFDKTIANLRDIAPTVYFNVPKGFEILVDHLKRDDALRETFFSRLNLMFFAAAGLSQHIWDELDRLAIQTLGCKVGMLTGLGATETAPSAMFASLEESQSGVVGLPARGVTVKLVPNGSKLECRVKGPSVMPGYWRQPEVTARSFDDEGFYCLGDAVKFIDPAEPQRGMRFDGRISEDFKLDTGTWVSVGPLRARIIEAGAPHVKDVVIAGLDRSYVSILIFPDMPKCRELAGLGSGAENATVLASEPVRERFLQLLRDLDSESTGSASRVRRAMLLAEPPRLDANEATDKGSINQRAVLENRADLVDALYAVEPSEDVLRLDGNRAR</sequence>
<evidence type="ECO:0000313" key="2">
    <source>
        <dbReference type="EMBL" id="SHL21272.1"/>
    </source>
</evidence>
<dbReference type="Pfam" id="PF00501">
    <property type="entry name" value="AMP-binding"/>
    <property type="match status" value="1"/>
</dbReference>
<reference evidence="3" key="1">
    <citation type="submission" date="2016-11" db="EMBL/GenBank/DDBJ databases">
        <authorList>
            <person name="Varghese N."/>
            <person name="Submissions S."/>
        </authorList>
    </citation>
    <scope>NUCLEOTIDE SEQUENCE [LARGE SCALE GENOMIC DNA]</scope>
    <source>
        <strain evidence="3">ALO Sharm</strain>
    </source>
</reference>
<dbReference type="NCBIfam" id="NF009232">
    <property type="entry name" value="PRK12582.1"/>
    <property type="match status" value="1"/>
</dbReference>
<evidence type="ECO:0000313" key="3">
    <source>
        <dbReference type="Proteomes" id="UP000184248"/>
    </source>
</evidence>
<keyword evidence="2" id="KW-0436">Ligase</keyword>
<feature type="domain" description="AMP-dependent synthetase/ligase" evidence="1">
    <location>
        <begin position="45"/>
        <end position="424"/>
    </location>
</feature>
<dbReference type="CDD" id="cd05921">
    <property type="entry name" value="FCS"/>
    <property type="match status" value="1"/>
</dbReference>
<organism evidence="2 3">
    <name type="scientific">Halomonas caseinilytica</name>
    <dbReference type="NCBI Taxonomy" id="438744"/>
    <lineage>
        <taxon>Bacteria</taxon>
        <taxon>Pseudomonadati</taxon>
        <taxon>Pseudomonadota</taxon>
        <taxon>Gammaproteobacteria</taxon>
        <taxon>Oceanospirillales</taxon>
        <taxon>Halomonadaceae</taxon>
        <taxon>Halomonas</taxon>
    </lineage>
</organism>
<dbReference type="OrthoDB" id="9803968at2"/>
<dbReference type="PANTHER" id="PTHR24096">
    <property type="entry name" value="LONG-CHAIN-FATTY-ACID--COA LIGASE"/>
    <property type="match status" value="1"/>
</dbReference>
<dbReference type="RefSeq" id="WP_064699008.1">
    <property type="nucleotide sequence ID" value="NZ_BDEO01000005.1"/>
</dbReference>
<dbReference type="SUPFAM" id="SSF56801">
    <property type="entry name" value="Acetyl-CoA synthetase-like"/>
    <property type="match status" value="1"/>
</dbReference>
<dbReference type="Pfam" id="PF23562">
    <property type="entry name" value="AMP-binding_C_3"/>
    <property type="match status" value="1"/>
</dbReference>
<accession>A0A1M6YT93</accession>
<dbReference type="InterPro" id="IPR020845">
    <property type="entry name" value="AMP-binding_CS"/>
</dbReference>
<proteinExistence type="predicted"/>
<dbReference type="Gene3D" id="3.40.50.12780">
    <property type="entry name" value="N-terminal domain of ligase-like"/>
    <property type="match status" value="1"/>
</dbReference>
<protein>
    <submittedName>
        <fullName evidence="2">4-coumarate--CoA ligase</fullName>
    </submittedName>
</protein>
<dbReference type="PANTHER" id="PTHR24096:SF420">
    <property type="entry name" value="LONG-CHAIN-FATTY-ACID--COA LIGASE-RELATED"/>
    <property type="match status" value="1"/>
</dbReference>
<dbReference type="AlphaFoldDB" id="A0A1M6YT93"/>